<evidence type="ECO:0000256" key="3">
    <source>
        <dbReference type="ARBA" id="ARBA00022777"/>
    </source>
</evidence>
<dbReference type="InterPro" id="IPR052700">
    <property type="entry name" value="Carb_kinase_PfkB-like"/>
</dbReference>
<dbReference type="OrthoDB" id="9808601at2"/>
<comment type="similarity">
    <text evidence="1">Belongs to the carbohydrate kinase PfkB family.</text>
</comment>
<evidence type="ECO:0000259" key="4">
    <source>
        <dbReference type="Pfam" id="PF00294"/>
    </source>
</evidence>
<dbReference type="InterPro" id="IPR029056">
    <property type="entry name" value="Ribokinase-like"/>
</dbReference>
<reference evidence="5 6" key="1">
    <citation type="submission" date="2018-07" db="EMBL/GenBank/DDBJ databases">
        <title>Streptomyces species from bats.</title>
        <authorList>
            <person name="Dunlap C."/>
        </authorList>
    </citation>
    <scope>NUCLEOTIDE SEQUENCE [LARGE SCALE GENOMIC DNA]</scope>
    <source>
        <strain evidence="5 6">AC230</strain>
    </source>
</reference>
<dbReference type="RefSeq" id="WP_114624272.1">
    <property type="nucleotide sequence ID" value="NZ_QQNA01000103.1"/>
</dbReference>
<proteinExistence type="inferred from homology"/>
<evidence type="ECO:0000256" key="1">
    <source>
        <dbReference type="ARBA" id="ARBA00010688"/>
    </source>
</evidence>
<evidence type="ECO:0000313" key="5">
    <source>
        <dbReference type="EMBL" id="RDG37420.1"/>
    </source>
</evidence>
<sequence>MTGTPASDAPEDIPAEDIPAADIPAAAIPTTGALAAGVPAAGVPAAGTLAADPAAPAPLDLLAVGETMVMVTPRHGGGLTTDNTFVLRPGGAESNVAALMARLGHTTAWAGAVGADPFGELITGTLRDQGVDVGLVRRDAHRPTAVYFKHPSDEGTQVFYYRSGSAATAMHTGDVAAWRTRPARVTHLSGITAAISGQGLDLVRHLVRDRPLGPAPVSFDVNHRPVLWGPGRGPAELLDLARHSDIVFVGRDEAQELWGTSDARSVRDLLPEPAHLLVKDAAVEAVAFTPDGVFRAPARKVEVVDAVGAGDAFAAGWLSGLLDGRDQETRLRLGHYAASQVLLSPSDHADLPPAHQAVALLENGPPHTGTTSVPPIEGQAIRVADRSARH</sequence>
<protein>
    <submittedName>
        <fullName evidence="5">Sugar kinase</fullName>
    </submittedName>
</protein>
<dbReference type="PANTHER" id="PTHR43320">
    <property type="entry name" value="SUGAR KINASE"/>
    <property type="match status" value="1"/>
</dbReference>
<keyword evidence="3 5" id="KW-0418">Kinase</keyword>
<keyword evidence="2" id="KW-0808">Transferase</keyword>
<evidence type="ECO:0000256" key="2">
    <source>
        <dbReference type="ARBA" id="ARBA00022679"/>
    </source>
</evidence>
<dbReference type="AlphaFoldDB" id="A0A370B6K3"/>
<organism evidence="5 6">
    <name type="scientific">Streptomyces corynorhini</name>
    <dbReference type="NCBI Taxonomy" id="2282652"/>
    <lineage>
        <taxon>Bacteria</taxon>
        <taxon>Bacillati</taxon>
        <taxon>Actinomycetota</taxon>
        <taxon>Actinomycetes</taxon>
        <taxon>Kitasatosporales</taxon>
        <taxon>Streptomycetaceae</taxon>
        <taxon>Streptomyces</taxon>
    </lineage>
</organism>
<comment type="caution">
    <text evidence="5">The sequence shown here is derived from an EMBL/GenBank/DDBJ whole genome shotgun (WGS) entry which is preliminary data.</text>
</comment>
<keyword evidence="6" id="KW-1185">Reference proteome</keyword>
<evidence type="ECO:0000313" key="6">
    <source>
        <dbReference type="Proteomes" id="UP000253741"/>
    </source>
</evidence>
<dbReference type="SUPFAM" id="SSF53613">
    <property type="entry name" value="Ribokinase-like"/>
    <property type="match status" value="1"/>
</dbReference>
<dbReference type="Gene3D" id="3.40.1190.20">
    <property type="match status" value="1"/>
</dbReference>
<dbReference type="Proteomes" id="UP000253741">
    <property type="component" value="Unassembled WGS sequence"/>
</dbReference>
<dbReference type="CDD" id="cd01166">
    <property type="entry name" value="KdgK"/>
    <property type="match status" value="1"/>
</dbReference>
<dbReference type="InterPro" id="IPR011611">
    <property type="entry name" value="PfkB_dom"/>
</dbReference>
<name>A0A370B6K3_9ACTN</name>
<feature type="domain" description="Carbohydrate kinase PfkB" evidence="4">
    <location>
        <begin position="61"/>
        <end position="351"/>
    </location>
</feature>
<accession>A0A370B6K3</accession>
<dbReference type="GO" id="GO:0016301">
    <property type="term" value="F:kinase activity"/>
    <property type="evidence" value="ECO:0007669"/>
    <property type="project" value="UniProtKB-KW"/>
</dbReference>
<dbReference type="Pfam" id="PF00294">
    <property type="entry name" value="PfkB"/>
    <property type="match status" value="1"/>
</dbReference>
<gene>
    <name evidence="5" type="ORF">DVH02_14785</name>
</gene>
<dbReference type="EMBL" id="QQNA01000103">
    <property type="protein sequence ID" value="RDG37420.1"/>
    <property type="molecule type" value="Genomic_DNA"/>
</dbReference>
<dbReference type="PANTHER" id="PTHR43320:SF2">
    <property type="entry name" value="2-DEHYDRO-3-DEOXYGLUCONOKINASE_2-DEHYDRO-3-DEOXYGALACTONOKINASE"/>
    <property type="match status" value="1"/>
</dbReference>